<protein>
    <recommendedName>
        <fullName evidence="3">SpoVT-AbrB domain-containing protein</fullName>
    </recommendedName>
</protein>
<keyword evidence="2" id="KW-1185">Reference proteome</keyword>
<proteinExistence type="predicted"/>
<dbReference type="RefSeq" id="WP_238272282.1">
    <property type="nucleotide sequence ID" value="NZ_BPQG01000036.1"/>
</dbReference>
<gene>
    <name evidence="1" type="ORF">AFCDBAGC_2554</name>
</gene>
<reference evidence="1 2" key="1">
    <citation type="journal article" date="2021" name="Front. Microbiol.">
        <title>Comprehensive Comparative Genomics and Phenotyping of Methylobacterium Species.</title>
        <authorList>
            <person name="Alessa O."/>
            <person name="Ogura Y."/>
            <person name="Fujitani Y."/>
            <person name="Takami H."/>
            <person name="Hayashi T."/>
            <person name="Sahin N."/>
            <person name="Tani A."/>
        </authorList>
    </citation>
    <scope>NUCLEOTIDE SEQUENCE [LARGE SCALE GENOMIC DNA]</scope>
    <source>
        <strain evidence="1 2">DSM 23679</strain>
    </source>
</reference>
<organism evidence="1 2">
    <name type="scientific">Methylobacterium cerastii</name>
    <dbReference type="NCBI Taxonomy" id="932741"/>
    <lineage>
        <taxon>Bacteria</taxon>
        <taxon>Pseudomonadati</taxon>
        <taxon>Pseudomonadota</taxon>
        <taxon>Alphaproteobacteria</taxon>
        <taxon>Hyphomicrobiales</taxon>
        <taxon>Methylobacteriaceae</taxon>
        <taxon>Methylobacterium</taxon>
    </lineage>
</organism>
<evidence type="ECO:0008006" key="3">
    <source>
        <dbReference type="Google" id="ProtNLM"/>
    </source>
</evidence>
<comment type="caution">
    <text evidence="1">The sequence shown here is derived from an EMBL/GenBank/DDBJ whole genome shotgun (WGS) entry which is preliminary data.</text>
</comment>
<evidence type="ECO:0000313" key="1">
    <source>
        <dbReference type="EMBL" id="GJD44687.1"/>
    </source>
</evidence>
<evidence type="ECO:0000313" key="2">
    <source>
        <dbReference type="Proteomes" id="UP001055117"/>
    </source>
</evidence>
<accession>A0ABQ4QHT8</accession>
<dbReference type="InterPro" id="IPR037914">
    <property type="entry name" value="SpoVT-AbrB_sf"/>
</dbReference>
<dbReference type="SUPFAM" id="SSF89447">
    <property type="entry name" value="AbrB/MazE/MraZ-like"/>
    <property type="match status" value="1"/>
</dbReference>
<name>A0ABQ4QHT8_9HYPH</name>
<sequence>MGKFETTMSIRGEVTVPFPVREALKLRPGDTVIFDQDEAGRVLLQAQPGLGRERAVTPSDLSSMPSIGIAARRRAVAHADGDPIGDYLVSEDERTKTRA</sequence>
<dbReference type="EMBL" id="BPQG01000036">
    <property type="protein sequence ID" value="GJD44687.1"/>
    <property type="molecule type" value="Genomic_DNA"/>
</dbReference>
<dbReference type="Proteomes" id="UP001055117">
    <property type="component" value="Unassembled WGS sequence"/>
</dbReference>
<dbReference type="Gene3D" id="2.10.260.10">
    <property type="match status" value="1"/>
</dbReference>